<dbReference type="InterPro" id="IPR052031">
    <property type="entry name" value="Membrane_Transporter-Flippase"/>
</dbReference>
<dbReference type="PIRSF" id="PIRSF006603">
    <property type="entry name" value="DinF"/>
    <property type="match status" value="1"/>
</dbReference>
<sequence length="502" mass="55379">MENDNSSDSINSNKEEEYLESSSHTNQSCSKSQKKDQHYRLNGRPPLKTIFYLSFGPIISQISTSFFGILDTMWISRCLGPQAMAAISTFTSFDNIGRSIGFFLLVSGSSQISFLYGSGNDEEASQVLCDIFRLSFVFASIIPAILIPCVKKAANWFGAPDDTVNLGFPYICITLGCTIANSIYQACGGFLQGEGRTLLFGLANLGSCILNGIILDPLFLYKTNLGVKGAAVATVLADSIPAICLIACYFSGVFSVKPKINQLLKPISKRTLVALKVGLSALVSFLSMCIPGIFFTYFIGKSCITDEEYNNSMAGCSISIRFSMFFMSVIMAINNGYLPSASYAFAANNHKRWFLLTVHASWICLTWSIILTIISLSCPKQIASIFSNDENVRVISAKMLKIQNAVGVITWVRNIAQSILQSLQNGIKAAILSLSTQLFSIILFEVILFYTDRHNPIRLLWAYPLSFAFGFIIAIFFLISPLKQIYSNYKKIKIANKTNEID</sequence>
<protein>
    <recommendedName>
        <fullName evidence="12">MatE family protein</fullName>
    </recommendedName>
</protein>
<organism evidence="10 11">
    <name type="scientific">Tritrichomonas musculus</name>
    <dbReference type="NCBI Taxonomy" id="1915356"/>
    <lineage>
        <taxon>Eukaryota</taxon>
        <taxon>Metamonada</taxon>
        <taxon>Parabasalia</taxon>
        <taxon>Tritrichomonadida</taxon>
        <taxon>Tritrichomonadidae</taxon>
        <taxon>Tritrichomonas</taxon>
    </lineage>
</organism>
<feature type="transmembrane region" description="Helical" evidence="9">
    <location>
        <begin position="50"/>
        <end position="76"/>
    </location>
</feature>
<evidence type="ECO:0008006" key="12">
    <source>
        <dbReference type="Google" id="ProtNLM"/>
    </source>
</evidence>
<evidence type="ECO:0000256" key="3">
    <source>
        <dbReference type="ARBA" id="ARBA00022448"/>
    </source>
</evidence>
<dbReference type="EMBL" id="JAPFFF010000073">
    <property type="protein sequence ID" value="KAK8835853.1"/>
    <property type="molecule type" value="Genomic_DNA"/>
</dbReference>
<feature type="transmembrane region" description="Helical" evidence="9">
    <location>
        <begin position="312"/>
        <end position="333"/>
    </location>
</feature>
<accession>A0ABR2GPI3</accession>
<reference evidence="10 11" key="1">
    <citation type="submission" date="2024-04" db="EMBL/GenBank/DDBJ databases">
        <title>Tritrichomonas musculus Genome.</title>
        <authorList>
            <person name="Alves-Ferreira E."/>
            <person name="Grigg M."/>
            <person name="Lorenzi H."/>
            <person name="Galac M."/>
        </authorList>
    </citation>
    <scope>NUCLEOTIDE SEQUENCE [LARGE SCALE GENOMIC DNA]</scope>
    <source>
        <strain evidence="10 11">EAF2021</strain>
    </source>
</reference>
<evidence type="ECO:0000256" key="8">
    <source>
        <dbReference type="SAM" id="MobiDB-lite"/>
    </source>
</evidence>
<gene>
    <name evidence="10" type="ORF">M9Y10_040406</name>
</gene>
<dbReference type="Proteomes" id="UP001470230">
    <property type="component" value="Unassembled WGS sequence"/>
</dbReference>
<feature type="transmembrane region" description="Helical" evidence="9">
    <location>
        <begin position="127"/>
        <end position="147"/>
    </location>
</feature>
<keyword evidence="11" id="KW-1185">Reference proteome</keyword>
<dbReference type="InterPro" id="IPR048279">
    <property type="entry name" value="MdtK-like"/>
</dbReference>
<keyword evidence="3" id="KW-0813">Transport</keyword>
<feature type="region of interest" description="Disordered" evidence="8">
    <location>
        <begin position="1"/>
        <end position="38"/>
    </location>
</feature>
<dbReference type="InterPro" id="IPR002528">
    <property type="entry name" value="MATE_fam"/>
</dbReference>
<evidence type="ECO:0000256" key="2">
    <source>
        <dbReference type="ARBA" id="ARBA00010199"/>
    </source>
</evidence>
<evidence type="ECO:0000313" key="10">
    <source>
        <dbReference type="EMBL" id="KAK8835853.1"/>
    </source>
</evidence>
<name>A0ABR2GPI3_9EUKA</name>
<evidence type="ECO:0000256" key="9">
    <source>
        <dbReference type="SAM" id="Phobius"/>
    </source>
</evidence>
<feature type="transmembrane region" description="Helical" evidence="9">
    <location>
        <begin position="429"/>
        <end position="448"/>
    </location>
</feature>
<keyword evidence="6 9" id="KW-1133">Transmembrane helix</keyword>
<feature type="transmembrane region" description="Helical" evidence="9">
    <location>
        <begin position="460"/>
        <end position="479"/>
    </location>
</feature>
<feature type="compositionally biased region" description="Polar residues" evidence="8">
    <location>
        <begin position="20"/>
        <end position="31"/>
    </location>
</feature>
<evidence type="ECO:0000256" key="1">
    <source>
        <dbReference type="ARBA" id="ARBA00004651"/>
    </source>
</evidence>
<feature type="transmembrane region" description="Helical" evidence="9">
    <location>
        <begin position="96"/>
        <end position="115"/>
    </location>
</feature>
<feature type="transmembrane region" description="Helical" evidence="9">
    <location>
        <begin position="353"/>
        <end position="376"/>
    </location>
</feature>
<dbReference type="Pfam" id="PF01554">
    <property type="entry name" value="MatE"/>
    <property type="match status" value="2"/>
</dbReference>
<dbReference type="CDD" id="cd12082">
    <property type="entry name" value="MATE_like"/>
    <property type="match status" value="1"/>
</dbReference>
<evidence type="ECO:0000313" key="11">
    <source>
        <dbReference type="Proteomes" id="UP001470230"/>
    </source>
</evidence>
<feature type="transmembrane region" description="Helical" evidence="9">
    <location>
        <begin position="231"/>
        <end position="256"/>
    </location>
</feature>
<comment type="subcellular location">
    <subcellularLocation>
        <location evidence="1">Cell membrane</location>
        <topology evidence="1">Multi-pass membrane protein</topology>
    </subcellularLocation>
</comment>
<feature type="transmembrane region" description="Helical" evidence="9">
    <location>
        <begin position="167"/>
        <end position="186"/>
    </location>
</feature>
<comment type="caution">
    <text evidence="10">The sequence shown here is derived from an EMBL/GenBank/DDBJ whole genome shotgun (WGS) entry which is preliminary data.</text>
</comment>
<feature type="transmembrane region" description="Helical" evidence="9">
    <location>
        <begin position="198"/>
        <end position="219"/>
    </location>
</feature>
<dbReference type="PANTHER" id="PTHR43549:SF2">
    <property type="entry name" value="MULTIDRUG RESISTANCE PROTEIN NORM-RELATED"/>
    <property type="match status" value="1"/>
</dbReference>
<evidence type="ECO:0000256" key="7">
    <source>
        <dbReference type="ARBA" id="ARBA00023136"/>
    </source>
</evidence>
<evidence type="ECO:0000256" key="5">
    <source>
        <dbReference type="ARBA" id="ARBA00022692"/>
    </source>
</evidence>
<proteinExistence type="inferred from homology"/>
<evidence type="ECO:0000256" key="6">
    <source>
        <dbReference type="ARBA" id="ARBA00022989"/>
    </source>
</evidence>
<evidence type="ECO:0000256" key="4">
    <source>
        <dbReference type="ARBA" id="ARBA00022475"/>
    </source>
</evidence>
<keyword evidence="7 9" id="KW-0472">Membrane</keyword>
<keyword evidence="4" id="KW-1003">Cell membrane</keyword>
<keyword evidence="5 9" id="KW-0812">Transmembrane</keyword>
<dbReference type="PANTHER" id="PTHR43549">
    <property type="entry name" value="MULTIDRUG RESISTANCE PROTEIN YPNP-RELATED"/>
    <property type="match status" value="1"/>
</dbReference>
<feature type="compositionally biased region" description="Low complexity" evidence="8">
    <location>
        <begin position="1"/>
        <end position="12"/>
    </location>
</feature>
<feature type="transmembrane region" description="Helical" evidence="9">
    <location>
        <begin position="277"/>
        <end position="300"/>
    </location>
</feature>
<comment type="similarity">
    <text evidence="2">Belongs to the multi antimicrobial extrusion (MATE) (TC 2.A.66.1) family.</text>
</comment>